<dbReference type="InterPro" id="IPR036866">
    <property type="entry name" value="RibonucZ/Hydroxyglut_hydro"/>
</dbReference>
<name>A0A382TE36_9ZZZZ</name>
<accession>A0A382TE36</accession>
<dbReference type="Gene3D" id="3.60.15.10">
    <property type="entry name" value="Ribonuclease Z/Hydroxyacylglutathione hydrolase-like"/>
    <property type="match status" value="1"/>
</dbReference>
<organism evidence="2">
    <name type="scientific">marine metagenome</name>
    <dbReference type="NCBI Taxonomy" id="408172"/>
    <lineage>
        <taxon>unclassified sequences</taxon>
        <taxon>metagenomes</taxon>
        <taxon>ecological metagenomes</taxon>
    </lineage>
</organism>
<protein>
    <recommendedName>
        <fullName evidence="1">Metallo-beta-lactamase domain-containing protein</fullName>
    </recommendedName>
</protein>
<dbReference type="Pfam" id="PF12706">
    <property type="entry name" value="Lactamase_B_2"/>
    <property type="match status" value="1"/>
</dbReference>
<feature type="non-terminal residue" evidence="2">
    <location>
        <position position="1"/>
    </location>
</feature>
<dbReference type="PANTHER" id="PTHR42663:SF6">
    <property type="entry name" value="HYDROLASE C777.06C-RELATED"/>
    <property type="match status" value="1"/>
</dbReference>
<dbReference type="EMBL" id="UINC01135738">
    <property type="protein sequence ID" value="SVD20065.1"/>
    <property type="molecule type" value="Genomic_DNA"/>
</dbReference>
<evidence type="ECO:0000259" key="1">
    <source>
        <dbReference type="Pfam" id="PF12706"/>
    </source>
</evidence>
<gene>
    <name evidence="2" type="ORF">METZ01_LOCUS372919</name>
</gene>
<proteinExistence type="predicted"/>
<evidence type="ECO:0000313" key="2">
    <source>
        <dbReference type="EMBL" id="SVD20065.1"/>
    </source>
</evidence>
<dbReference type="SUPFAM" id="SSF56281">
    <property type="entry name" value="Metallo-hydrolase/oxidoreductase"/>
    <property type="match status" value="1"/>
</dbReference>
<feature type="domain" description="Metallo-beta-lactamase" evidence="1">
    <location>
        <begin position="9"/>
        <end position="170"/>
    </location>
</feature>
<sequence>IKNQLIGNKIKNLSSVIYTHEHADQTSGLFELRPFFWKYKKKINIYGNLKTINHLKKRFDYCFKSFGGYPAIVKGNIIKKIFSLGKYNEKINFNTEQVTHGLIKATAYVFENTAYISDCNDLSIVNMKIFQNLKHLVIDCLRIKKSPVHFNLDEALYVHSCLKPKKTILTNLNSDLNYDFLLKRLPKNVLPAYDGLKLNL</sequence>
<reference evidence="2" key="1">
    <citation type="submission" date="2018-05" db="EMBL/GenBank/DDBJ databases">
        <authorList>
            <person name="Lanie J.A."/>
            <person name="Ng W.-L."/>
            <person name="Kazmierczak K.M."/>
            <person name="Andrzejewski T.M."/>
            <person name="Davidsen T.M."/>
            <person name="Wayne K.J."/>
            <person name="Tettelin H."/>
            <person name="Glass J.I."/>
            <person name="Rusch D."/>
            <person name="Podicherti R."/>
            <person name="Tsui H.-C.T."/>
            <person name="Winkler M.E."/>
        </authorList>
    </citation>
    <scope>NUCLEOTIDE SEQUENCE</scope>
</reference>
<dbReference type="InterPro" id="IPR001279">
    <property type="entry name" value="Metallo-B-lactamas"/>
</dbReference>
<dbReference type="PANTHER" id="PTHR42663">
    <property type="entry name" value="HYDROLASE C777.06C-RELATED-RELATED"/>
    <property type="match status" value="1"/>
</dbReference>
<dbReference type="AlphaFoldDB" id="A0A382TE36"/>